<keyword evidence="3" id="KW-1185">Reference proteome</keyword>
<organism evidence="2 3">
    <name type="scientific">Panicum miliaceum</name>
    <name type="common">Proso millet</name>
    <name type="synonym">Broomcorn millet</name>
    <dbReference type="NCBI Taxonomy" id="4540"/>
    <lineage>
        <taxon>Eukaryota</taxon>
        <taxon>Viridiplantae</taxon>
        <taxon>Streptophyta</taxon>
        <taxon>Embryophyta</taxon>
        <taxon>Tracheophyta</taxon>
        <taxon>Spermatophyta</taxon>
        <taxon>Magnoliopsida</taxon>
        <taxon>Liliopsida</taxon>
        <taxon>Poales</taxon>
        <taxon>Poaceae</taxon>
        <taxon>PACMAD clade</taxon>
        <taxon>Panicoideae</taxon>
        <taxon>Panicodae</taxon>
        <taxon>Paniceae</taxon>
        <taxon>Panicinae</taxon>
        <taxon>Panicum</taxon>
        <taxon>Panicum sect. Panicum</taxon>
    </lineage>
</organism>
<dbReference type="GO" id="GO:0016740">
    <property type="term" value="F:transferase activity"/>
    <property type="evidence" value="ECO:0007669"/>
    <property type="project" value="UniProtKB-KW"/>
</dbReference>
<dbReference type="AlphaFoldDB" id="A0A3L6TAP3"/>
<gene>
    <name evidence="2" type="ORF">C2845_PM03G06770</name>
</gene>
<dbReference type="Proteomes" id="UP000275267">
    <property type="component" value="Unassembled WGS sequence"/>
</dbReference>
<feature type="region of interest" description="Disordered" evidence="1">
    <location>
        <begin position="1"/>
        <end position="37"/>
    </location>
</feature>
<feature type="compositionally biased region" description="Basic residues" evidence="1">
    <location>
        <begin position="1"/>
        <end position="12"/>
    </location>
</feature>
<dbReference type="OrthoDB" id="690140at2759"/>
<comment type="caution">
    <text evidence="2">The sequence shown here is derived from an EMBL/GenBank/DDBJ whole genome shotgun (WGS) entry which is preliminary data.</text>
</comment>
<accession>A0A3L6TAP3</accession>
<evidence type="ECO:0000313" key="2">
    <source>
        <dbReference type="EMBL" id="RLN35375.1"/>
    </source>
</evidence>
<evidence type="ECO:0000313" key="3">
    <source>
        <dbReference type="Proteomes" id="UP000275267"/>
    </source>
</evidence>
<sequence length="116" mass="12195">MAGGARRPRRAGAWRSGNGEPLAATRSPKLCRRPNETDDVDPALHALATLSADSGKARALILNTTASLEPRSAEALAQQVKRDVAAGGSLATEFQRLVGFIRELGTSIATSGLSQW</sequence>
<dbReference type="EMBL" id="PQIB02000002">
    <property type="protein sequence ID" value="RLN35375.1"/>
    <property type="molecule type" value="Genomic_DNA"/>
</dbReference>
<name>A0A3L6TAP3_PANMI</name>
<evidence type="ECO:0000256" key="1">
    <source>
        <dbReference type="SAM" id="MobiDB-lite"/>
    </source>
</evidence>
<reference evidence="3" key="1">
    <citation type="journal article" date="2019" name="Nat. Commun.">
        <title>The genome of broomcorn millet.</title>
        <authorList>
            <person name="Zou C."/>
            <person name="Miki D."/>
            <person name="Li D."/>
            <person name="Tang Q."/>
            <person name="Xiao L."/>
            <person name="Rajput S."/>
            <person name="Deng P."/>
            <person name="Jia W."/>
            <person name="Huang R."/>
            <person name="Zhang M."/>
            <person name="Sun Y."/>
            <person name="Hu J."/>
            <person name="Fu X."/>
            <person name="Schnable P.S."/>
            <person name="Li F."/>
            <person name="Zhang H."/>
            <person name="Feng B."/>
            <person name="Zhu X."/>
            <person name="Liu R."/>
            <person name="Schnable J.C."/>
            <person name="Zhu J.-K."/>
            <person name="Zhang H."/>
        </authorList>
    </citation>
    <scope>NUCLEOTIDE SEQUENCE [LARGE SCALE GENOMIC DNA]</scope>
</reference>
<proteinExistence type="predicted"/>
<protein>
    <submittedName>
        <fullName evidence="2">7-deoxyloganetic acid glucosyltransferase-like</fullName>
    </submittedName>
</protein>